<dbReference type="Proteomes" id="UP000574390">
    <property type="component" value="Unassembled WGS sequence"/>
</dbReference>
<evidence type="ECO:0000313" key="1">
    <source>
        <dbReference type="EMBL" id="KAF4733500.1"/>
    </source>
</evidence>
<sequence length="156" mass="17314">MKIQINFLSHSSAPVTVEISGRVDLSFWFEEDVYVKWTMDASDGILYSHDDLGLTTFKLESEDFAYPTGAADGESPRALYSGRSRGYIGACSSRRREESHRTAVPWTVHHVFIARLGGGCSLFSATVRAEGSYFTTAGVGHALHKHEKFQSAELYD</sequence>
<dbReference type="EMBL" id="JABANM010008940">
    <property type="protein sequence ID" value="KAF4741748.1"/>
    <property type="molecule type" value="Genomic_DNA"/>
</dbReference>
<dbReference type="EMBL" id="JABANO010017439">
    <property type="protein sequence ID" value="KAF4733500.1"/>
    <property type="molecule type" value="Genomic_DNA"/>
</dbReference>
<protein>
    <submittedName>
        <fullName evidence="2">Uncharacterized protein</fullName>
    </submittedName>
</protein>
<proteinExistence type="predicted"/>
<dbReference type="Proteomes" id="UP000553632">
    <property type="component" value="Unassembled WGS sequence"/>
</dbReference>
<gene>
    <name evidence="2" type="ORF">FOZ62_004324</name>
    <name evidence="1" type="ORF">FOZ63_014819</name>
</gene>
<organism evidence="2 4">
    <name type="scientific">Perkinsus olseni</name>
    <name type="common">Perkinsus atlanticus</name>
    <dbReference type="NCBI Taxonomy" id="32597"/>
    <lineage>
        <taxon>Eukaryota</taxon>
        <taxon>Sar</taxon>
        <taxon>Alveolata</taxon>
        <taxon>Perkinsozoa</taxon>
        <taxon>Perkinsea</taxon>
        <taxon>Perkinsida</taxon>
        <taxon>Perkinsidae</taxon>
        <taxon>Perkinsus</taxon>
    </lineage>
</organism>
<evidence type="ECO:0000313" key="2">
    <source>
        <dbReference type="EMBL" id="KAF4741748.1"/>
    </source>
</evidence>
<evidence type="ECO:0000313" key="3">
    <source>
        <dbReference type="Proteomes" id="UP000553632"/>
    </source>
</evidence>
<accession>A0A7J6T918</accession>
<evidence type="ECO:0000313" key="4">
    <source>
        <dbReference type="Proteomes" id="UP000574390"/>
    </source>
</evidence>
<keyword evidence="3" id="KW-1185">Reference proteome</keyword>
<name>A0A7J6T918_PEROL</name>
<reference evidence="3 4" key="1">
    <citation type="submission" date="2020-04" db="EMBL/GenBank/DDBJ databases">
        <title>Perkinsus olseni comparative genomics.</title>
        <authorList>
            <person name="Bogema D.R."/>
        </authorList>
    </citation>
    <scope>NUCLEOTIDE SEQUENCE [LARGE SCALE GENOMIC DNA]</scope>
    <source>
        <strain evidence="2">ATCC PRA-205</strain>
        <strain evidence="1 3">ATCC PRA-207</strain>
    </source>
</reference>
<comment type="caution">
    <text evidence="2">The sequence shown here is derived from an EMBL/GenBank/DDBJ whole genome shotgun (WGS) entry which is preliminary data.</text>
</comment>
<dbReference type="AlphaFoldDB" id="A0A7J6T918"/>